<comment type="caution">
    <text evidence="1">The sequence shown here is derived from an EMBL/GenBank/DDBJ whole genome shotgun (WGS) entry which is preliminary data.</text>
</comment>
<evidence type="ECO:0000313" key="1">
    <source>
        <dbReference type="EMBL" id="MDY0405566.1"/>
    </source>
</evidence>
<reference evidence="1 2" key="1">
    <citation type="submission" date="2023-10" db="EMBL/GenBank/DDBJ databases">
        <title>179-bfca-hs.</title>
        <authorList>
            <person name="Miliotis G."/>
            <person name="Sengupta P."/>
            <person name="Hameed A."/>
            <person name="Chuvochina M."/>
            <person name="Mcdonagh F."/>
            <person name="Simpson A.C."/>
            <person name="Singh N.K."/>
            <person name="Rekha P.D."/>
            <person name="Raman K."/>
            <person name="Hugenholtz P."/>
            <person name="Venkateswaran K."/>
        </authorList>
    </citation>
    <scope>NUCLEOTIDE SEQUENCE [LARGE SCALE GENOMIC DNA]</scope>
    <source>
        <strain evidence="1 2">179-BFC-A-HS</strain>
    </source>
</reference>
<name>A0ABU5CHX8_9BACI</name>
<sequence length="56" mass="6161">MAEKMLLQLNPYPIQIDELSNKPQMQGQTLSLAYKDTTPIEPGSILSGWRASGVSI</sequence>
<gene>
    <name evidence="1" type="ORF">P5G51_009315</name>
</gene>
<protein>
    <submittedName>
        <fullName evidence="1">Uncharacterized protein</fullName>
    </submittedName>
</protein>
<organism evidence="1 2">
    <name type="scientific">Tigheibacillus jepli</name>
    <dbReference type="NCBI Taxonomy" id="3035914"/>
    <lineage>
        <taxon>Bacteria</taxon>
        <taxon>Bacillati</taxon>
        <taxon>Bacillota</taxon>
        <taxon>Bacilli</taxon>
        <taxon>Bacillales</taxon>
        <taxon>Bacillaceae</taxon>
        <taxon>Tigheibacillus</taxon>
    </lineage>
</organism>
<dbReference type="RefSeq" id="WP_320384535.1">
    <property type="nucleotide sequence ID" value="NZ_JAROCA020000001.1"/>
</dbReference>
<accession>A0ABU5CHX8</accession>
<evidence type="ECO:0000313" key="2">
    <source>
        <dbReference type="Proteomes" id="UP001228376"/>
    </source>
</evidence>
<dbReference type="EMBL" id="JAROCA020000001">
    <property type="protein sequence ID" value="MDY0405566.1"/>
    <property type="molecule type" value="Genomic_DNA"/>
</dbReference>
<keyword evidence="2" id="KW-1185">Reference proteome</keyword>
<dbReference type="Proteomes" id="UP001228376">
    <property type="component" value="Unassembled WGS sequence"/>
</dbReference>
<proteinExistence type="predicted"/>